<gene>
    <name evidence="2" type="ORF">SAMN05660831_00213</name>
</gene>
<feature type="domain" description="HD-GYP" evidence="1">
    <location>
        <begin position="129"/>
        <end position="325"/>
    </location>
</feature>
<evidence type="ECO:0000313" key="3">
    <source>
        <dbReference type="Proteomes" id="UP000198611"/>
    </source>
</evidence>
<dbReference type="AlphaFoldDB" id="A0A1I1NCT9"/>
<dbReference type="PANTHER" id="PTHR43155">
    <property type="entry name" value="CYCLIC DI-GMP PHOSPHODIESTERASE PA4108-RELATED"/>
    <property type="match status" value="1"/>
</dbReference>
<dbReference type="InterPro" id="IPR037522">
    <property type="entry name" value="HD_GYP_dom"/>
</dbReference>
<protein>
    <submittedName>
        <fullName evidence="2">HD domain-containing protein</fullName>
    </submittedName>
</protein>
<dbReference type="InterPro" id="IPR003607">
    <property type="entry name" value="HD/PDEase_dom"/>
</dbReference>
<reference evidence="2 3" key="1">
    <citation type="submission" date="2016-10" db="EMBL/GenBank/DDBJ databases">
        <authorList>
            <person name="de Groot N.N."/>
        </authorList>
    </citation>
    <scope>NUCLEOTIDE SEQUENCE [LARGE SCALE GENOMIC DNA]</scope>
    <source>
        <strain evidence="2 3">HL3</strain>
    </source>
</reference>
<proteinExistence type="predicted"/>
<dbReference type="EMBL" id="FOMJ01000001">
    <property type="protein sequence ID" value="SFC95295.1"/>
    <property type="molecule type" value="Genomic_DNA"/>
</dbReference>
<dbReference type="PROSITE" id="PS51832">
    <property type="entry name" value="HD_GYP"/>
    <property type="match status" value="1"/>
</dbReference>
<keyword evidence="3" id="KW-1185">Reference proteome</keyword>
<sequence length="391" mass="43284">MAAQSIGSLAGEDERYIKVRQGEVRVGEPLPWDVFDPNDNLLLSEGTVVSTEKQLERLLAEGLYRRLRRTNRESVASAGRDPITGNATNPFGRVSELMQRLHGFLNRLASGEVDDAEVRGLRLAGALRNLVERDADATLGASHLDRDYHYVYSHALYSALLTDLVGRRLGLDEERRDTMLAAAITANIGMHRLQQELVSQSAPLTQEQRKAIQGHPLVSTEILRRSGVTSDPWLEIVLQHHERLDGEGYPRGIAGDDFLVEARIVAIADRYHAMVSGREYRQGLVPRSALKKLFMEDGGAIDNELAQIFIKELGFFPPGSFVTLASGECGLVVRRTGDVSAPEVAVIRGADGQPYMEPLLRPTNTERHAIKGLQSTPTKLPFHLGHIWGYD</sequence>
<dbReference type="PANTHER" id="PTHR43155:SF2">
    <property type="entry name" value="CYCLIC DI-GMP PHOSPHODIESTERASE PA4108"/>
    <property type="match status" value="1"/>
</dbReference>
<dbReference type="GO" id="GO:0008081">
    <property type="term" value="F:phosphoric diester hydrolase activity"/>
    <property type="evidence" value="ECO:0007669"/>
    <property type="project" value="UniProtKB-ARBA"/>
</dbReference>
<accession>A0A1I1NCT9</accession>
<evidence type="ECO:0000259" key="1">
    <source>
        <dbReference type="PROSITE" id="PS51832"/>
    </source>
</evidence>
<dbReference type="Gene3D" id="1.10.3210.10">
    <property type="entry name" value="Hypothetical protein af1432"/>
    <property type="match status" value="1"/>
</dbReference>
<dbReference type="RefSeq" id="WP_093426903.1">
    <property type="nucleotide sequence ID" value="NZ_FOMJ01000001.1"/>
</dbReference>
<organism evidence="2 3">
    <name type="scientific">Thiohalospira halophila DSM 15071</name>
    <dbReference type="NCBI Taxonomy" id="1123397"/>
    <lineage>
        <taxon>Bacteria</taxon>
        <taxon>Pseudomonadati</taxon>
        <taxon>Pseudomonadota</taxon>
        <taxon>Gammaproteobacteria</taxon>
        <taxon>Thiohalospirales</taxon>
        <taxon>Thiohalospiraceae</taxon>
        <taxon>Thiohalospira</taxon>
    </lineage>
</organism>
<dbReference type="OrthoDB" id="9802066at2"/>
<dbReference type="CDD" id="cd00077">
    <property type="entry name" value="HDc"/>
    <property type="match status" value="1"/>
</dbReference>
<dbReference type="SUPFAM" id="SSF109604">
    <property type="entry name" value="HD-domain/PDEase-like"/>
    <property type="match status" value="1"/>
</dbReference>
<dbReference type="Pfam" id="PF13487">
    <property type="entry name" value="HD_5"/>
    <property type="match status" value="1"/>
</dbReference>
<dbReference type="STRING" id="1123397.SAMN05660831_00213"/>
<dbReference type="Proteomes" id="UP000198611">
    <property type="component" value="Unassembled WGS sequence"/>
</dbReference>
<name>A0A1I1NCT9_9GAMM</name>
<dbReference type="SMART" id="SM00471">
    <property type="entry name" value="HDc"/>
    <property type="match status" value="1"/>
</dbReference>
<evidence type="ECO:0000313" key="2">
    <source>
        <dbReference type="EMBL" id="SFC95295.1"/>
    </source>
</evidence>